<accession>A0A6A6VRW6</accession>
<feature type="non-terminal residue" evidence="1">
    <location>
        <position position="55"/>
    </location>
</feature>
<organism evidence="1 2">
    <name type="scientific">Pseudovirgaria hyperparasitica</name>
    <dbReference type="NCBI Taxonomy" id="470096"/>
    <lineage>
        <taxon>Eukaryota</taxon>
        <taxon>Fungi</taxon>
        <taxon>Dikarya</taxon>
        <taxon>Ascomycota</taxon>
        <taxon>Pezizomycotina</taxon>
        <taxon>Dothideomycetes</taxon>
        <taxon>Dothideomycetes incertae sedis</taxon>
        <taxon>Acrospermales</taxon>
        <taxon>Acrospermaceae</taxon>
        <taxon>Pseudovirgaria</taxon>
    </lineage>
</organism>
<proteinExistence type="predicted"/>
<evidence type="ECO:0000313" key="1">
    <source>
        <dbReference type="EMBL" id="KAF2752649.1"/>
    </source>
</evidence>
<dbReference type="RefSeq" id="XP_033595100.1">
    <property type="nucleotide sequence ID" value="XM_033744998.1"/>
</dbReference>
<dbReference type="GeneID" id="54486052"/>
<evidence type="ECO:0000313" key="2">
    <source>
        <dbReference type="Proteomes" id="UP000799437"/>
    </source>
</evidence>
<keyword evidence="2" id="KW-1185">Reference proteome</keyword>
<dbReference type="Proteomes" id="UP000799437">
    <property type="component" value="Unassembled WGS sequence"/>
</dbReference>
<gene>
    <name evidence="1" type="ORF">EJ05DRAFT_481113</name>
</gene>
<dbReference type="EMBL" id="ML996602">
    <property type="protein sequence ID" value="KAF2752649.1"/>
    <property type="molecule type" value="Genomic_DNA"/>
</dbReference>
<dbReference type="AlphaFoldDB" id="A0A6A6VRW6"/>
<sequence>MVQLAWVTHAMLTSYSDFQNGSICNAGTLVLTLDFLTGRTQHIAGVRQPGTDRLL</sequence>
<reference evidence="1" key="1">
    <citation type="journal article" date="2020" name="Stud. Mycol.">
        <title>101 Dothideomycetes genomes: a test case for predicting lifestyles and emergence of pathogens.</title>
        <authorList>
            <person name="Haridas S."/>
            <person name="Albert R."/>
            <person name="Binder M."/>
            <person name="Bloem J."/>
            <person name="Labutti K."/>
            <person name="Salamov A."/>
            <person name="Andreopoulos B."/>
            <person name="Baker S."/>
            <person name="Barry K."/>
            <person name="Bills G."/>
            <person name="Bluhm B."/>
            <person name="Cannon C."/>
            <person name="Castanera R."/>
            <person name="Culley D."/>
            <person name="Daum C."/>
            <person name="Ezra D."/>
            <person name="Gonzalez J."/>
            <person name="Henrissat B."/>
            <person name="Kuo A."/>
            <person name="Liang C."/>
            <person name="Lipzen A."/>
            <person name="Lutzoni F."/>
            <person name="Magnuson J."/>
            <person name="Mondo S."/>
            <person name="Nolan M."/>
            <person name="Ohm R."/>
            <person name="Pangilinan J."/>
            <person name="Park H.-J."/>
            <person name="Ramirez L."/>
            <person name="Alfaro M."/>
            <person name="Sun H."/>
            <person name="Tritt A."/>
            <person name="Yoshinaga Y."/>
            <person name="Zwiers L.-H."/>
            <person name="Turgeon B."/>
            <person name="Goodwin S."/>
            <person name="Spatafora J."/>
            <person name="Crous P."/>
            <person name="Grigoriev I."/>
        </authorList>
    </citation>
    <scope>NUCLEOTIDE SEQUENCE</scope>
    <source>
        <strain evidence="1">CBS 121739</strain>
    </source>
</reference>
<name>A0A6A6VRW6_9PEZI</name>
<protein>
    <submittedName>
        <fullName evidence="1">Uncharacterized protein</fullName>
    </submittedName>
</protein>